<organism evidence="3">
    <name type="scientific">Oryza brachyantha</name>
    <name type="common">malo sina</name>
    <dbReference type="NCBI Taxonomy" id="4533"/>
    <lineage>
        <taxon>Eukaryota</taxon>
        <taxon>Viridiplantae</taxon>
        <taxon>Streptophyta</taxon>
        <taxon>Embryophyta</taxon>
        <taxon>Tracheophyta</taxon>
        <taxon>Spermatophyta</taxon>
        <taxon>Magnoliopsida</taxon>
        <taxon>Liliopsida</taxon>
        <taxon>Poales</taxon>
        <taxon>Poaceae</taxon>
        <taxon>BOP clade</taxon>
        <taxon>Oryzoideae</taxon>
        <taxon>Oryzeae</taxon>
        <taxon>Oryzinae</taxon>
        <taxon>Oryza</taxon>
    </lineage>
</organism>
<dbReference type="Gramene" id="OB09G26010.1">
    <property type="protein sequence ID" value="OB09G26010.1"/>
    <property type="gene ID" value="OB09G26010"/>
</dbReference>
<dbReference type="Proteomes" id="UP000006038">
    <property type="component" value="Chromosome 9"/>
</dbReference>
<proteinExistence type="predicted"/>
<dbReference type="AlphaFoldDB" id="J3N022"/>
<dbReference type="eggNOG" id="KOG4282">
    <property type="taxonomic scope" value="Eukaryota"/>
</dbReference>
<dbReference type="OMA" id="HARMEMY"/>
<dbReference type="Pfam" id="PF13837">
    <property type="entry name" value="Myb_DNA-bind_4"/>
    <property type="match status" value="1"/>
</dbReference>
<feature type="region of interest" description="Disordered" evidence="1">
    <location>
        <begin position="193"/>
        <end position="214"/>
    </location>
</feature>
<reference evidence="3" key="1">
    <citation type="journal article" date="2013" name="Nat. Commun.">
        <title>Whole-genome sequencing of Oryza brachyantha reveals mechanisms underlying Oryza genome evolution.</title>
        <authorList>
            <person name="Chen J."/>
            <person name="Huang Q."/>
            <person name="Gao D."/>
            <person name="Wang J."/>
            <person name="Lang Y."/>
            <person name="Liu T."/>
            <person name="Li B."/>
            <person name="Bai Z."/>
            <person name="Luis Goicoechea J."/>
            <person name="Liang C."/>
            <person name="Chen C."/>
            <person name="Zhang W."/>
            <person name="Sun S."/>
            <person name="Liao Y."/>
            <person name="Zhang X."/>
            <person name="Yang L."/>
            <person name="Song C."/>
            <person name="Wang M."/>
            <person name="Shi J."/>
            <person name="Liu G."/>
            <person name="Liu J."/>
            <person name="Zhou H."/>
            <person name="Zhou W."/>
            <person name="Yu Q."/>
            <person name="An N."/>
            <person name="Chen Y."/>
            <person name="Cai Q."/>
            <person name="Wang B."/>
            <person name="Liu B."/>
            <person name="Min J."/>
            <person name="Huang Y."/>
            <person name="Wu H."/>
            <person name="Li Z."/>
            <person name="Zhang Y."/>
            <person name="Yin Y."/>
            <person name="Song W."/>
            <person name="Jiang J."/>
            <person name="Jackson S.A."/>
            <person name="Wing R.A."/>
            <person name="Wang J."/>
            <person name="Chen M."/>
        </authorList>
    </citation>
    <scope>NUCLEOTIDE SEQUENCE [LARGE SCALE GENOMIC DNA]</scope>
    <source>
        <strain evidence="3">cv. IRGC 101232</strain>
    </source>
</reference>
<dbReference type="InterPro" id="IPR044823">
    <property type="entry name" value="ASIL1/2-like"/>
</dbReference>
<sequence length="361" mass="39374">MDALHPDADAAPLAAAAPPQKRDEWSESGIVRLLEAYEAKWLLRNRAKLKWSDWVDIAQEVSAHCAMENNAAAAGKPGSNSAKTPNQCKNKIESMKKRYRAESESAAAARAGPAAAGGPSWRFFSRMDGLLKGPAGSGQVLGELSNSVDLRAHPPAKPEVDVEADFVNQLADAGPGALSDLVNAYANGSIQEKSEKVENSGQIEGRAAESDVNVSSPRIKEANDDAEEVDKVWDMSKKRKNTEFDIAKSIELLASSFLKIERARMDLYRETERMRVEAEIKKGEMELKRTEIMAKTHLQIAKLFAKRLKECSGKTGGSSSVTAEVDNLAKKGENGMHGTKLQFAKVQGDWRRQLVVQKSGL</sequence>
<feature type="compositionally biased region" description="Low complexity" evidence="1">
    <location>
        <begin position="9"/>
        <end position="19"/>
    </location>
</feature>
<accession>J3N022</accession>
<name>J3N022_ORYBR</name>
<dbReference type="PANTHER" id="PTHR31307">
    <property type="entry name" value="TRIHELIX TRANSCRIPTION FACTOR ASIL2"/>
    <property type="match status" value="1"/>
</dbReference>
<keyword evidence="4" id="KW-1185">Reference proteome</keyword>
<feature type="domain" description="Myb/SANT-like DNA-binding" evidence="2">
    <location>
        <begin position="22"/>
        <end position="128"/>
    </location>
</feature>
<evidence type="ECO:0000256" key="1">
    <source>
        <dbReference type="SAM" id="MobiDB-lite"/>
    </source>
</evidence>
<dbReference type="EnsemblPlants" id="OB09G26010.1">
    <property type="protein sequence ID" value="OB09G26010.1"/>
    <property type="gene ID" value="OB09G26010"/>
</dbReference>
<dbReference type="InterPro" id="IPR044822">
    <property type="entry name" value="Myb_DNA-bind_4"/>
</dbReference>
<evidence type="ECO:0000313" key="3">
    <source>
        <dbReference type="EnsemblPlants" id="OB09G26010.1"/>
    </source>
</evidence>
<dbReference type="HOGENOM" id="CLU_042756_1_0_1"/>
<dbReference type="PANTHER" id="PTHR31307:SF45">
    <property type="entry name" value="OS09G0558200 PROTEIN"/>
    <property type="match status" value="1"/>
</dbReference>
<dbReference type="STRING" id="4533.J3N022"/>
<protein>
    <recommendedName>
        <fullName evidence="2">Myb/SANT-like DNA-binding domain-containing protein</fullName>
    </recommendedName>
</protein>
<evidence type="ECO:0000259" key="2">
    <source>
        <dbReference type="Pfam" id="PF13837"/>
    </source>
</evidence>
<feature type="region of interest" description="Disordered" evidence="1">
    <location>
        <begin position="1"/>
        <end position="25"/>
    </location>
</feature>
<evidence type="ECO:0000313" key="4">
    <source>
        <dbReference type="Proteomes" id="UP000006038"/>
    </source>
</evidence>
<reference evidence="3" key="2">
    <citation type="submission" date="2013-04" db="UniProtKB">
        <authorList>
            <consortium name="EnsemblPlants"/>
        </authorList>
    </citation>
    <scope>IDENTIFICATION</scope>
</reference>